<reference evidence="4 5" key="1">
    <citation type="submission" date="2018-06" db="EMBL/GenBank/DDBJ databases">
        <title>Extensive metabolic versatility and redundancy in microbially diverse, dynamic hydrothermal sediments.</title>
        <authorList>
            <person name="Dombrowski N."/>
            <person name="Teske A."/>
            <person name="Baker B.J."/>
        </authorList>
    </citation>
    <scope>NUCLEOTIDE SEQUENCE [LARGE SCALE GENOMIC DNA]</scope>
    <source>
        <strain evidence="3">B34_G17</strain>
        <strain evidence="2">B66_G16</strain>
    </source>
</reference>
<sequence>MSTVKISSAATALAFIAGILYMAYGLLTLSNWLIYTFLPNVSAIDWLLVFVPSDPGCMIALVTVGMLLLGHVIYRARRSDVKALSCLLVGSAIGLGLLIIQLLVVVAGYADVGVLALAGEAAEYEALPDLLRPDVVLGIPSLALFAYSLKISRAPLKVYK</sequence>
<accession>A0A497F091</accession>
<proteinExistence type="predicted"/>
<keyword evidence="1" id="KW-1133">Transmembrane helix</keyword>
<dbReference type="EMBL" id="QMQX01000030">
    <property type="protein sequence ID" value="RLE52895.1"/>
    <property type="molecule type" value="Genomic_DNA"/>
</dbReference>
<keyword evidence="1" id="KW-0812">Transmembrane</keyword>
<evidence type="ECO:0000256" key="1">
    <source>
        <dbReference type="SAM" id="Phobius"/>
    </source>
</evidence>
<feature type="transmembrane region" description="Helical" evidence="1">
    <location>
        <begin position="12"/>
        <end position="34"/>
    </location>
</feature>
<evidence type="ECO:0000313" key="5">
    <source>
        <dbReference type="Proteomes" id="UP000278475"/>
    </source>
</evidence>
<dbReference type="Proteomes" id="UP000272051">
    <property type="component" value="Unassembled WGS sequence"/>
</dbReference>
<dbReference type="AlphaFoldDB" id="A0A497F091"/>
<evidence type="ECO:0000313" key="4">
    <source>
        <dbReference type="Proteomes" id="UP000272051"/>
    </source>
</evidence>
<organism evidence="3 4">
    <name type="scientific">Thermoproteota archaeon</name>
    <dbReference type="NCBI Taxonomy" id="2056631"/>
    <lineage>
        <taxon>Archaea</taxon>
        <taxon>Thermoproteota</taxon>
    </lineage>
</organism>
<feature type="transmembrane region" description="Helical" evidence="1">
    <location>
        <begin position="46"/>
        <end position="74"/>
    </location>
</feature>
<protein>
    <recommendedName>
        <fullName evidence="6">DUF2569 family protein</fullName>
    </recommendedName>
</protein>
<evidence type="ECO:0000313" key="2">
    <source>
        <dbReference type="EMBL" id="RLE48080.1"/>
    </source>
</evidence>
<evidence type="ECO:0000313" key="3">
    <source>
        <dbReference type="EMBL" id="RLE52895.1"/>
    </source>
</evidence>
<keyword evidence="1" id="KW-0472">Membrane</keyword>
<name>A0A497F091_9CREN</name>
<gene>
    <name evidence="2" type="ORF">DRJ31_07925</name>
    <name evidence="3" type="ORF">DRJ33_02455</name>
</gene>
<dbReference type="EMBL" id="QMQV01000091">
    <property type="protein sequence ID" value="RLE48080.1"/>
    <property type="molecule type" value="Genomic_DNA"/>
</dbReference>
<comment type="caution">
    <text evidence="3">The sequence shown here is derived from an EMBL/GenBank/DDBJ whole genome shotgun (WGS) entry which is preliminary data.</text>
</comment>
<dbReference type="Proteomes" id="UP000278475">
    <property type="component" value="Unassembled WGS sequence"/>
</dbReference>
<evidence type="ECO:0008006" key="6">
    <source>
        <dbReference type="Google" id="ProtNLM"/>
    </source>
</evidence>
<feature type="transmembrane region" description="Helical" evidence="1">
    <location>
        <begin position="86"/>
        <end position="110"/>
    </location>
</feature>